<evidence type="ECO:0008006" key="3">
    <source>
        <dbReference type="Google" id="ProtNLM"/>
    </source>
</evidence>
<dbReference type="InterPro" id="IPR036388">
    <property type="entry name" value="WH-like_DNA-bd_sf"/>
</dbReference>
<organism evidence="1 2">
    <name type="scientific">Polynucleobacter arcticus</name>
    <dbReference type="NCBI Taxonomy" id="1743165"/>
    <lineage>
        <taxon>Bacteria</taxon>
        <taxon>Pseudomonadati</taxon>
        <taxon>Pseudomonadota</taxon>
        <taxon>Betaproteobacteria</taxon>
        <taxon>Burkholderiales</taxon>
        <taxon>Burkholderiaceae</taxon>
        <taxon>Polynucleobacter</taxon>
    </lineage>
</organism>
<gene>
    <name evidence="1" type="ORF">DN92_04335</name>
</gene>
<dbReference type="Proteomes" id="UP000501090">
    <property type="component" value="Chromosome"/>
</dbReference>
<sequence length="161" mass="18305">MKEVQFKLPKKPKLIRIESRTSKKEALPPPPWVYPIGWPDSNFLWNFTPFPLAFSLMPSRAISDTRLSRNDLRVLGALCCYTSPKGICFPNQSTLASHLGIQRPSVTKAISRLKGFGYIRFLIPKGRKHPSAIKRGNRYQILIRGDEKLPSDKEGEILVTE</sequence>
<name>A0A6M9PK78_9BURK</name>
<dbReference type="KEGG" id="pard:DN92_04335"/>
<dbReference type="AlphaFoldDB" id="A0A6M9PK78"/>
<protein>
    <recommendedName>
        <fullName evidence="3">Helix-turn-helix domain-containing protein</fullName>
    </recommendedName>
</protein>
<proteinExistence type="predicted"/>
<accession>A0A6M9PK78</accession>
<evidence type="ECO:0000313" key="1">
    <source>
        <dbReference type="EMBL" id="QKM60332.1"/>
    </source>
</evidence>
<dbReference type="Gene3D" id="1.10.10.10">
    <property type="entry name" value="Winged helix-like DNA-binding domain superfamily/Winged helix DNA-binding domain"/>
    <property type="match status" value="1"/>
</dbReference>
<dbReference type="SUPFAM" id="SSF46785">
    <property type="entry name" value="Winged helix' DNA-binding domain"/>
    <property type="match status" value="1"/>
</dbReference>
<dbReference type="InterPro" id="IPR036390">
    <property type="entry name" value="WH_DNA-bd_sf"/>
</dbReference>
<evidence type="ECO:0000313" key="2">
    <source>
        <dbReference type="Proteomes" id="UP000501090"/>
    </source>
</evidence>
<dbReference type="RefSeq" id="WP_173960098.1">
    <property type="nucleotide sequence ID" value="NZ_CBCSCC010000002.1"/>
</dbReference>
<dbReference type="EMBL" id="CP028940">
    <property type="protein sequence ID" value="QKM60332.1"/>
    <property type="molecule type" value="Genomic_DNA"/>
</dbReference>
<keyword evidence="2" id="KW-1185">Reference proteome</keyword>
<dbReference type="Pfam" id="PF13730">
    <property type="entry name" value="HTH_36"/>
    <property type="match status" value="1"/>
</dbReference>
<reference evidence="1 2" key="1">
    <citation type="submission" date="2018-04" db="EMBL/GenBank/DDBJ databases">
        <title>Polynucleobacter sp. UK-Long2-W17 genome.</title>
        <authorList>
            <person name="Hahn M.W."/>
        </authorList>
    </citation>
    <scope>NUCLEOTIDE SEQUENCE [LARGE SCALE GENOMIC DNA]</scope>
    <source>
        <strain evidence="1 2">UK-Long2-W17</strain>
    </source>
</reference>